<evidence type="ECO:0000313" key="3">
    <source>
        <dbReference type="EMBL" id="KAF3008807.1"/>
    </source>
</evidence>
<feature type="region of interest" description="Disordered" evidence="1">
    <location>
        <begin position="964"/>
        <end position="1006"/>
    </location>
</feature>
<feature type="region of interest" description="Disordered" evidence="1">
    <location>
        <begin position="358"/>
        <end position="391"/>
    </location>
</feature>
<evidence type="ECO:0000313" key="4">
    <source>
        <dbReference type="Proteomes" id="UP000801428"/>
    </source>
</evidence>
<protein>
    <recommendedName>
        <fullName evidence="2">UBA domain-containing protein</fullName>
    </recommendedName>
</protein>
<feature type="region of interest" description="Disordered" evidence="1">
    <location>
        <begin position="279"/>
        <end position="332"/>
    </location>
</feature>
<feature type="region of interest" description="Disordered" evidence="1">
    <location>
        <begin position="908"/>
        <end position="943"/>
    </location>
</feature>
<dbReference type="InterPro" id="IPR009060">
    <property type="entry name" value="UBA-like_sf"/>
</dbReference>
<evidence type="ECO:0000256" key="1">
    <source>
        <dbReference type="SAM" id="MobiDB-lite"/>
    </source>
</evidence>
<feature type="compositionally biased region" description="Polar residues" evidence="1">
    <location>
        <begin position="45"/>
        <end position="56"/>
    </location>
</feature>
<reference evidence="3" key="1">
    <citation type="submission" date="2019-04" db="EMBL/GenBank/DDBJ databases">
        <title>Sequencing of skin fungus with MAO and IRED activity.</title>
        <authorList>
            <person name="Marsaioli A.J."/>
            <person name="Bonatto J.M.C."/>
            <person name="Reis Junior O."/>
        </authorList>
    </citation>
    <scope>NUCLEOTIDE SEQUENCE</scope>
    <source>
        <strain evidence="3">30M1</strain>
    </source>
</reference>
<proteinExistence type="predicted"/>
<feature type="region of interest" description="Disordered" evidence="1">
    <location>
        <begin position="1"/>
        <end position="56"/>
    </location>
</feature>
<dbReference type="OrthoDB" id="5376710at2759"/>
<organism evidence="3 4">
    <name type="scientific">Curvularia kusanoi</name>
    <name type="common">Cochliobolus kusanoi</name>
    <dbReference type="NCBI Taxonomy" id="90978"/>
    <lineage>
        <taxon>Eukaryota</taxon>
        <taxon>Fungi</taxon>
        <taxon>Dikarya</taxon>
        <taxon>Ascomycota</taxon>
        <taxon>Pezizomycotina</taxon>
        <taxon>Dothideomycetes</taxon>
        <taxon>Pleosporomycetidae</taxon>
        <taxon>Pleosporales</taxon>
        <taxon>Pleosporineae</taxon>
        <taxon>Pleosporaceae</taxon>
        <taxon>Curvularia</taxon>
    </lineage>
</organism>
<dbReference type="AlphaFoldDB" id="A0A9P4TMN0"/>
<keyword evidence="4" id="KW-1185">Reference proteome</keyword>
<dbReference type="SUPFAM" id="SSF46934">
    <property type="entry name" value="UBA-like"/>
    <property type="match status" value="1"/>
</dbReference>
<feature type="region of interest" description="Disordered" evidence="1">
    <location>
        <begin position="155"/>
        <end position="223"/>
    </location>
</feature>
<sequence length="1076" mass="118914">MTASESALLADERDTPTSTFHAAKTCKSASSSPALVSISEDEASQGWSHHPATSPTTLKTVSSIASLKGAIGTYKHGKIQWRLKDKHGLSAVKSLKPKIHVVIPSGAQDRSQPTVPSSGHPNFAQVRSASAEIEDVYDISPPTGTSKVMMRDSIVSPLNHPPVMPRGQLRLPTPTSPTKLNPSKHRKNDSTSTSSSIASQESDAFSLNSTHSSETSIEEDSSRMVTKVMDEYKSVTPDYGPPPVIPPRRYAPCALNPPVAFKPTCMIRPVRNATNGIVRRPTIRRKSSSSSSHRRSLDATPSLGAINQAISRSESKRSITDTNGSPTLSEAELELQRSLSTLSEDTFLVRLTENDKLPLTPQPVKERNQHPWRKHMTRPSAEPAPLLPRKSSKRQSVINAELFRLSRVPNDHIASQITRGRSLQREQRLSVQIPSLGERQAEGFVLPPIQTSAKLEARIISPTDAGNVLYKILQSVDQFDDLFALATVSSGFYRIFKQYELDLIKSIMWRTSPAAWEFREIAFPGHDLLHDEDLEMTRPFEEYTPTSYLHLQAQDVHVLRETKLLIHEKCQSFVRAEIATALIDESASSADRVNDALWRIWSFCKIFGSGKGREDDVVAQQDWLRGGVLAHQPACTFSVMSTDFMSDTLIGAPDCFAKGNEGGLTAEQLFDMMELWNCLGVLLQGFQTRTAEARKHGVYDETDVRGGDIDGEELMLDEWCHHLLSFGLAEILELARPCYENTSAAFTLAKEKGLTKWKPPLENSSKRSFLKEAASRVYEDKLAHVYAESSTRELQKQMSKQRLHKHIQDLRHYKSNGQGRMIRQSQDRPMSEWENVMSSLMRVHPPLPENNLTSHIPTFRPTSAIAQEISAHISELPAAEIKPQALLTPLVTQPATQRVVAQPLLPTPSSSVVSGSYSSPRRTVAQPLLPTPSGSTISGARDRSSIATSAMPLIIEGPIFLTQSPQQVPFPDHPAFRKPRPHTATKEMDASLSSHGSSDSGRSSPAQIAHPVFHQHPAQVDIFDSPAYENTAGKAIHRIVEMGFTPEQAREALRVTDGGDGLRVDRAVELLLSRQM</sequence>
<dbReference type="Gene3D" id="1.10.8.10">
    <property type="entry name" value="DNA helicase RuvA subunit, C-terminal domain"/>
    <property type="match status" value="1"/>
</dbReference>
<dbReference type="Pfam" id="PF00627">
    <property type="entry name" value="UBA"/>
    <property type="match status" value="1"/>
</dbReference>
<dbReference type="PROSITE" id="PS50030">
    <property type="entry name" value="UBA"/>
    <property type="match status" value="1"/>
</dbReference>
<comment type="caution">
    <text evidence="3">The sequence shown here is derived from an EMBL/GenBank/DDBJ whole genome shotgun (WGS) entry which is preliminary data.</text>
</comment>
<dbReference type="SMART" id="SM00165">
    <property type="entry name" value="UBA"/>
    <property type="match status" value="1"/>
</dbReference>
<accession>A0A9P4TMN0</accession>
<dbReference type="Proteomes" id="UP000801428">
    <property type="component" value="Unassembled WGS sequence"/>
</dbReference>
<feature type="compositionally biased region" description="Low complexity" evidence="1">
    <location>
        <begin position="190"/>
        <end position="206"/>
    </location>
</feature>
<dbReference type="InterPro" id="IPR015940">
    <property type="entry name" value="UBA"/>
</dbReference>
<feature type="compositionally biased region" description="Low complexity" evidence="1">
    <location>
        <begin position="28"/>
        <end position="38"/>
    </location>
</feature>
<name>A0A9P4TMN0_CURKU</name>
<feature type="compositionally biased region" description="Low complexity" evidence="1">
    <location>
        <begin position="909"/>
        <end position="919"/>
    </location>
</feature>
<gene>
    <name evidence="3" type="ORF">E8E13_010590</name>
</gene>
<feature type="domain" description="UBA" evidence="2">
    <location>
        <begin position="1026"/>
        <end position="1074"/>
    </location>
</feature>
<dbReference type="EMBL" id="SWKU01000003">
    <property type="protein sequence ID" value="KAF3008807.1"/>
    <property type="molecule type" value="Genomic_DNA"/>
</dbReference>
<feature type="compositionally biased region" description="Low complexity" evidence="1">
    <location>
        <begin position="991"/>
        <end position="1004"/>
    </location>
</feature>
<evidence type="ECO:0000259" key="2">
    <source>
        <dbReference type="PROSITE" id="PS50030"/>
    </source>
</evidence>